<name>A0ABQ7XLC1_BRANA</name>
<evidence type="ECO:0000256" key="1">
    <source>
        <dbReference type="SAM" id="MobiDB-lite"/>
    </source>
</evidence>
<comment type="caution">
    <text evidence="2">The sequence shown here is derived from an EMBL/GenBank/DDBJ whole genome shotgun (WGS) entry which is preliminary data.</text>
</comment>
<proteinExistence type="predicted"/>
<dbReference type="EMBL" id="JAGKQM010000019">
    <property type="protein sequence ID" value="KAH0855898.1"/>
    <property type="molecule type" value="Genomic_DNA"/>
</dbReference>
<dbReference type="Proteomes" id="UP000824890">
    <property type="component" value="Unassembled WGS sequence"/>
</dbReference>
<gene>
    <name evidence="2" type="ORF">HID58_084159</name>
</gene>
<keyword evidence="3" id="KW-1185">Reference proteome</keyword>
<evidence type="ECO:0000313" key="3">
    <source>
        <dbReference type="Proteomes" id="UP000824890"/>
    </source>
</evidence>
<feature type="region of interest" description="Disordered" evidence="1">
    <location>
        <begin position="1"/>
        <end position="37"/>
    </location>
</feature>
<protein>
    <submittedName>
        <fullName evidence="2">Uncharacterized protein</fullName>
    </submittedName>
</protein>
<sequence>IKMGDTMGHKHQLQKSVPVKNHNHLGSGGLRRPGAPPLRDLSYNTRQMQQNSWQMSKGEDQMPFFSGRASSGTGKFVKMIRRRRRRRAKRWKLPLIRWRNFSRRNGLINDLTLVPLTNFTH</sequence>
<organism evidence="2 3">
    <name type="scientific">Brassica napus</name>
    <name type="common">Rape</name>
    <dbReference type="NCBI Taxonomy" id="3708"/>
    <lineage>
        <taxon>Eukaryota</taxon>
        <taxon>Viridiplantae</taxon>
        <taxon>Streptophyta</taxon>
        <taxon>Embryophyta</taxon>
        <taxon>Tracheophyta</taxon>
        <taxon>Spermatophyta</taxon>
        <taxon>Magnoliopsida</taxon>
        <taxon>eudicotyledons</taxon>
        <taxon>Gunneridae</taxon>
        <taxon>Pentapetalae</taxon>
        <taxon>rosids</taxon>
        <taxon>malvids</taxon>
        <taxon>Brassicales</taxon>
        <taxon>Brassicaceae</taxon>
        <taxon>Brassiceae</taxon>
        <taxon>Brassica</taxon>
    </lineage>
</organism>
<reference evidence="2 3" key="1">
    <citation type="submission" date="2021-05" db="EMBL/GenBank/DDBJ databases">
        <title>Genome Assembly of Synthetic Allotetraploid Brassica napus Reveals Homoeologous Exchanges between Subgenomes.</title>
        <authorList>
            <person name="Davis J.T."/>
        </authorList>
    </citation>
    <scope>NUCLEOTIDE SEQUENCE [LARGE SCALE GENOMIC DNA]</scope>
    <source>
        <strain evidence="3">cv. Da-Ae</strain>
        <tissue evidence="2">Seedling</tissue>
    </source>
</reference>
<evidence type="ECO:0000313" key="2">
    <source>
        <dbReference type="EMBL" id="KAH0855898.1"/>
    </source>
</evidence>
<feature type="non-terminal residue" evidence="2">
    <location>
        <position position="1"/>
    </location>
</feature>
<accession>A0ABQ7XLC1</accession>